<keyword evidence="6" id="KW-1185">Reference proteome</keyword>
<dbReference type="InterPro" id="IPR005143">
    <property type="entry name" value="TF_LuxR_autoind-bd_dom"/>
</dbReference>
<dbReference type="Pfam" id="PF00196">
    <property type="entry name" value="GerE"/>
    <property type="match status" value="1"/>
</dbReference>
<dbReference type="GO" id="GO:0006355">
    <property type="term" value="P:regulation of DNA-templated transcription"/>
    <property type="evidence" value="ECO:0007669"/>
    <property type="project" value="InterPro"/>
</dbReference>
<evidence type="ECO:0000256" key="2">
    <source>
        <dbReference type="ARBA" id="ARBA00023125"/>
    </source>
</evidence>
<proteinExistence type="predicted"/>
<dbReference type="SMART" id="SM00421">
    <property type="entry name" value="HTH_LUXR"/>
    <property type="match status" value="1"/>
</dbReference>
<dbReference type="PRINTS" id="PR00038">
    <property type="entry name" value="HTHLUXR"/>
</dbReference>
<keyword evidence="3" id="KW-0804">Transcription</keyword>
<keyword evidence="2" id="KW-0238">DNA-binding</keyword>
<evidence type="ECO:0000313" key="5">
    <source>
        <dbReference type="EMBL" id="MCB8881330.1"/>
    </source>
</evidence>
<keyword evidence="1" id="KW-0805">Transcription regulation</keyword>
<dbReference type="RefSeq" id="WP_227308001.1">
    <property type="nucleotide sequence ID" value="NZ_JAESVA010000004.1"/>
</dbReference>
<protein>
    <submittedName>
        <fullName evidence="5">LuxR family transcriptional regulator</fullName>
    </submittedName>
</protein>
<dbReference type="Gene3D" id="1.10.10.10">
    <property type="entry name" value="Winged helix-like DNA-binding domain superfamily/Winged helix DNA-binding domain"/>
    <property type="match status" value="1"/>
</dbReference>
<dbReference type="InterPro" id="IPR016032">
    <property type="entry name" value="Sig_transdc_resp-reg_C-effctor"/>
</dbReference>
<feature type="domain" description="HTH luxR-type" evidence="4">
    <location>
        <begin position="192"/>
        <end position="257"/>
    </location>
</feature>
<dbReference type="InterPro" id="IPR000792">
    <property type="entry name" value="Tscrpt_reg_LuxR_C"/>
</dbReference>
<dbReference type="SUPFAM" id="SSF46894">
    <property type="entry name" value="C-terminal effector domain of the bipartite response regulators"/>
    <property type="match status" value="1"/>
</dbReference>
<dbReference type="AlphaFoldDB" id="A0A963Z3J7"/>
<dbReference type="Gene3D" id="3.30.450.80">
    <property type="entry name" value="Transcription factor LuxR-like, autoinducer-binding domain"/>
    <property type="match status" value="1"/>
</dbReference>
<dbReference type="CDD" id="cd06170">
    <property type="entry name" value="LuxR_C_like"/>
    <property type="match status" value="1"/>
</dbReference>
<dbReference type="PANTHER" id="PTHR44688">
    <property type="entry name" value="DNA-BINDING TRANSCRIPTIONAL ACTIVATOR DEVR_DOSR"/>
    <property type="match status" value="1"/>
</dbReference>
<evidence type="ECO:0000259" key="4">
    <source>
        <dbReference type="PROSITE" id="PS50043"/>
    </source>
</evidence>
<reference evidence="5 6" key="1">
    <citation type="journal article" date="2021" name="Microorganisms">
        <title>Acidisoma silvae sp. nov. and Acidisomacellulosilytica sp. nov., Two Acidophilic Bacteria Isolated from Decaying Wood, Hydrolyzing Cellulose and Producing Poly-3-hydroxybutyrate.</title>
        <authorList>
            <person name="Mieszkin S."/>
            <person name="Pouder E."/>
            <person name="Uroz S."/>
            <person name="Simon-Colin C."/>
            <person name="Alain K."/>
        </authorList>
    </citation>
    <scope>NUCLEOTIDE SEQUENCE [LARGE SCALE GENOMIC DNA]</scope>
    <source>
        <strain evidence="5 6">HW T5.17</strain>
    </source>
</reference>
<evidence type="ECO:0000313" key="6">
    <source>
        <dbReference type="Proteomes" id="UP000721844"/>
    </source>
</evidence>
<dbReference type="EMBL" id="JAESVA010000004">
    <property type="protein sequence ID" value="MCB8881330.1"/>
    <property type="molecule type" value="Genomic_DNA"/>
</dbReference>
<name>A0A963Z3J7_9PROT</name>
<dbReference type="Pfam" id="PF03472">
    <property type="entry name" value="Autoind_bind"/>
    <property type="match status" value="1"/>
</dbReference>
<organism evidence="5 6">
    <name type="scientific">Acidisoma cellulosilyticum</name>
    <dbReference type="NCBI Taxonomy" id="2802395"/>
    <lineage>
        <taxon>Bacteria</taxon>
        <taxon>Pseudomonadati</taxon>
        <taxon>Pseudomonadota</taxon>
        <taxon>Alphaproteobacteria</taxon>
        <taxon>Acetobacterales</taxon>
        <taxon>Acidocellaceae</taxon>
        <taxon>Acidisoma</taxon>
    </lineage>
</organism>
<dbReference type="InterPro" id="IPR036693">
    <property type="entry name" value="TF_LuxR_autoind-bd_dom_sf"/>
</dbReference>
<gene>
    <name evidence="5" type="ORF">ACELLULO517_13865</name>
</gene>
<sequence>MDQLSRTSSALIEREGVYDFDAMLDEIDSIRSVGDLEAHLTGLSQRLGFTYFSYVLADRRHLDGEASGQPMFLTSYPSKWRNRYRRQDYHTVDTVVTRGQLERKPFFWGDKPYLRELSGHRRRLFDEARDFGIQSGFTVPIHGPLGECSLFSVSTSGPMAELETAVKRCRYFLQILGPKIHAAAMENLVDDGDRQAIRLTDHERICLSWTVQGKTAWEIAQIIGRSKPTVEYHLQKAIKKLGATNKLHAAFRAVRLGLM</sequence>
<accession>A0A963Z3J7</accession>
<dbReference type="SUPFAM" id="SSF75516">
    <property type="entry name" value="Pheromone-binding domain of LuxR-like quorum-sensing transcription factors"/>
    <property type="match status" value="1"/>
</dbReference>
<evidence type="ECO:0000256" key="3">
    <source>
        <dbReference type="ARBA" id="ARBA00023163"/>
    </source>
</evidence>
<dbReference type="PANTHER" id="PTHR44688:SF16">
    <property type="entry name" value="DNA-BINDING TRANSCRIPTIONAL ACTIVATOR DEVR_DOSR"/>
    <property type="match status" value="1"/>
</dbReference>
<dbReference type="GO" id="GO:0003677">
    <property type="term" value="F:DNA binding"/>
    <property type="evidence" value="ECO:0007669"/>
    <property type="project" value="UniProtKB-KW"/>
</dbReference>
<dbReference type="InterPro" id="IPR036388">
    <property type="entry name" value="WH-like_DNA-bd_sf"/>
</dbReference>
<dbReference type="PROSITE" id="PS50043">
    <property type="entry name" value="HTH_LUXR_2"/>
    <property type="match status" value="1"/>
</dbReference>
<evidence type="ECO:0000256" key="1">
    <source>
        <dbReference type="ARBA" id="ARBA00023015"/>
    </source>
</evidence>
<comment type="caution">
    <text evidence="5">The sequence shown here is derived from an EMBL/GenBank/DDBJ whole genome shotgun (WGS) entry which is preliminary data.</text>
</comment>
<dbReference type="Proteomes" id="UP000721844">
    <property type="component" value="Unassembled WGS sequence"/>
</dbReference>